<keyword evidence="1" id="KW-0472">Membrane</keyword>
<organism evidence="2 3">
    <name type="scientific">Streptomyces lavendulocolor</name>
    <dbReference type="NCBI Taxonomy" id="67316"/>
    <lineage>
        <taxon>Bacteria</taxon>
        <taxon>Bacillati</taxon>
        <taxon>Actinomycetota</taxon>
        <taxon>Actinomycetes</taxon>
        <taxon>Kitasatosporales</taxon>
        <taxon>Streptomycetaceae</taxon>
        <taxon>Streptomyces</taxon>
    </lineage>
</organism>
<dbReference type="Pfam" id="PF13160">
    <property type="entry name" value="DUF3995"/>
    <property type="match status" value="1"/>
</dbReference>
<evidence type="ECO:0000313" key="2">
    <source>
        <dbReference type="EMBL" id="MEU0709645.1"/>
    </source>
</evidence>
<proteinExistence type="predicted"/>
<gene>
    <name evidence="2" type="ORF">ABZ508_20015</name>
</gene>
<feature type="transmembrane region" description="Helical" evidence="1">
    <location>
        <begin position="119"/>
        <end position="141"/>
    </location>
</feature>
<dbReference type="RefSeq" id="WP_359659691.1">
    <property type="nucleotide sequence ID" value="NZ_JBEXZP010000677.1"/>
</dbReference>
<dbReference type="EMBL" id="JBEXZR010000018">
    <property type="protein sequence ID" value="MEU0709645.1"/>
    <property type="molecule type" value="Genomic_DNA"/>
</dbReference>
<keyword evidence="1" id="KW-0812">Transmembrane</keyword>
<dbReference type="Proteomes" id="UP001550378">
    <property type="component" value="Unassembled WGS sequence"/>
</dbReference>
<accession>A0ABV2W7Z3</accession>
<evidence type="ECO:0000313" key="3">
    <source>
        <dbReference type="Proteomes" id="UP001550378"/>
    </source>
</evidence>
<keyword evidence="3" id="KW-1185">Reference proteome</keyword>
<reference evidence="2 3" key="1">
    <citation type="submission" date="2024-06" db="EMBL/GenBank/DDBJ databases">
        <title>The Natural Products Discovery Center: Release of the First 8490 Sequenced Strains for Exploring Actinobacteria Biosynthetic Diversity.</title>
        <authorList>
            <person name="Kalkreuter E."/>
            <person name="Kautsar S.A."/>
            <person name="Yang D."/>
            <person name="Bader C.D."/>
            <person name="Teijaro C.N."/>
            <person name="Fluegel L."/>
            <person name="Davis C.M."/>
            <person name="Simpson J.R."/>
            <person name="Lauterbach L."/>
            <person name="Steele A.D."/>
            <person name="Gui C."/>
            <person name="Meng S."/>
            <person name="Li G."/>
            <person name="Viehrig K."/>
            <person name="Ye F."/>
            <person name="Su P."/>
            <person name="Kiefer A.F."/>
            <person name="Nichols A."/>
            <person name="Cepeda A.J."/>
            <person name="Yan W."/>
            <person name="Fan B."/>
            <person name="Jiang Y."/>
            <person name="Adhikari A."/>
            <person name="Zheng C.-J."/>
            <person name="Schuster L."/>
            <person name="Cowan T.M."/>
            <person name="Smanski M.J."/>
            <person name="Chevrette M.G."/>
            <person name="De Carvalho L.P.S."/>
            <person name="Shen B."/>
        </authorList>
    </citation>
    <scope>NUCLEOTIDE SEQUENCE [LARGE SCALE GENOMIC DNA]</scope>
    <source>
        <strain evidence="2 3">NPDC006337</strain>
    </source>
</reference>
<comment type="caution">
    <text evidence="2">The sequence shown here is derived from an EMBL/GenBank/DDBJ whole genome shotgun (WGS) entry which is preliminary data.</text>
</comment>
<dbReference type="InterPro" id="IPR025058">
    <property type="entry name" value="DUF3995"/>
</dbReference>
<feature type="transmembrane region" description="Helical" evidence="1">
    <location>
        <begin position="49"/>
        <end position="71"/>
    </location>
</feature>
<sequence length="143" mass="15339">MIRTLVPGLLSLVVVAIGLLHFVWAFSPWPWKDPATFTRTIGGTHDGRMPGALECMAVGTALIGAGVLTLMVNGTVPGIGPEWLRLTGMFGFALVMFVRGTAGYLMNSGAPPEFRRWNALLYSPLCLVLCLLSLVVAVAAIRR</sequence>
<feature type="transmembrane region" description="Helical" evidence="1">
    <location>
        <begin position="83"/>
        <end position="107"/>
    </location>
</feature>
<evidence type="ECO:0000256" key="1">
    <source>
        <dbReference type="SAM" id="Phobius"/>
    </source>
</evidence>
<protein>
    <submittedName>
        <fullName evidence="2">DUF3995 domain-containing protein</fullName>
    </submittedName>
</protein>
<name>A0ABV2W7Z3_9ACTN</name>
<keyword evidence="1" id="KW-1133">Transmembrane helix</keyword>